<keyword evidence="3" id="KW-1185">Reference proteome</keyword>
<dbReference type="Pfam" id="PF08641">
    <property type="entry name" value="Mis14"/>
    <property type="match status" value="1"/>
</dbReference>
<accession>A0A9P5VLC0</accession>
<evidence type="ECO:0000256" key="1">
    <source>
        <dbReference type="SAM" id="MobiDB-lite"/>
    </source>
</evidence>
<name>A0A9P5VLC0_9FUNG</name>
<dbReference type="EMBL" id="JAAAUY010000385">
    <property type="protein sequence ID" value="KAF9330583.1"/>
    <property type="molecule type" value="Genomic_DNA"/>
</dbReference>
<dbReference type="GO" id="GO:0000070">
    <property type="term" value="P:mitotic sister chromatid segregation"/>
    <property type="evidence" value="ECO:0007669"/>
    <property type="project" value="InterPro"/>
</dbReference>
<gene>
    <name evidence="2" type="ORF">BG006_006447</name>
</gene>
<sequence>MSNVEFPKINVSAKADIQYLGGIWRAVLHEQLKKQYGDGDPRLMQEVEVIMEEWLEKMFVLAAPNIEVNGIPFQEAFHNDEFEPLDESLNRKVQMQQLKVEEMTLKVAERRKRVPEQVKMLLDDAIRRQSAMADRVEFENEENQTEEDAEMWEDSLQRPDLVTQEYTSAMELLNGLRKTTTSISRIEEAQAVMDETFKKS</sequence>
<evidence type="ECO:0000313" key="2">
    <source>
        <dbReference type="EMBL" id="KAF9330583.1"/>
    </source>
</evidence>
<dbReference type="Proteomes" id="UP000696485">
    <property type="component" value="Unassembled WGS sequence"/>
</dbReference>
<dbReference type="InterPro" id="IPR013950">
    <property type="entry name" value="Mis14/Nsl1"/>
</dbReference>
<dbReference type="PANTHER" id="PTHR31749">
    <property type="entry name" value="KINETOCHORE-ASSOCIATED PROTEIN NSL1 HOMOLOG"/>
    <property type="match status" value="1"/>
</dbReference>
<proteinExistence type="predicted"/>
<dbReference type="GO" id="GO:0000444">
    <property type="term" value="C:MIS12/MIND type complex"/>
    <property type="evidence" value="ECO:0007669"/>
    <property type="project" value="TreeGrafter"/>
</dbReference>
<dbReference type="AlphaFoldDB" id="A0A9P5VLC0"/>
<reference evidence="2" key="1">
    <citation type="journal article" date="2020" name="Fungal Divers.">
        <title>Resolving the Mortierellaceae phylogeny through synthesis of multi-gene phylogenetics and phylogenomics.</title>
        <authorList>
            <person name="Vandepol N."/>
            <person name="Liber J."/>
            <person name="Desiro A."/>
            <person name="Na H."/>
            <person name="Kennedy M."/>
            <person name="Barry K."/>
            <person name="Grigoriev I.V."/>
            <person name="Miller A.N."/>
            <person name="O'Donnell K."/>
            <person name="Stajich J.E."/>
            <person name="Bonito G."/>
        </authorList>
    </citation>
    <scope>NUCLEOTIDE SEQUENCE</scope>
    <source>
        <strain evidence="2">NVP1</strain>
    </source>
</reference>
<feature type="compositionally biased region" description="Acidic residues" evidence="1">
    <location>
        <begin position="139"/>
        <end position="153"/>
    </location>
</feature>
<evidence type="ECO:0000313" key="3">
    <source>
        <dbReference type="Proteomes" id="UP000696485"/>
    </source>
</evidence>
<dbReference type="PANTHER" id="PTHR31749:SF3">
    <property type="entry name" value="KINETOCHORE-ASSOCIATED PROTEIN NSL1 HOMOLOG"/>
    <property type="match status" value="1"/>
</dbReference>
<comment type="caution">
    <text evidence="2">The sequence shown here is derived from an EMBL/GenBank/DDBJ whole genome shotgun (WGS) entry which is preliminary data.</text>
</comment>
<feature type="region of interest" description="Disordered" evidence="1">
    <location>
        <begin position="136"/>
        <end position="155"/>
    </location>
</feature>
<protein>
    <submittedName>
        <fullName evidence="2">Uncharacterized protein</fullName>
    </submittedName>
</protein>
<organism evidence="2 3">
    <name type="scientific">Podila minutissima</name>
    <dbReference type="NCBI Taxonomy" id="64525"/>
    <lineage>
        <taxon>Eukaryota</taxon>
        <taxon>Fungi</taxon>
        <taxon>Fungi incertae sedis</taxon>
        <taxon>Mucoromycota</taxon>
        <taxon>Mortierellomycotina</taxon>
        <taxon>Mortierellomycetes</taxon>
        <taxon>Mortierellales</taxon>
        <taxon>Mortierellaceae</taxon>
        <taxon>Podila</taxon>
    </lineage>
</organism>